<evidence type="ECO:0000313" key="2">
    <source>
        <dbReference type="EMBL" id="BAH93964.1"/>
    </source>
</evidence>
<dbReference type="Gramene" id="Os07t0537701-01">
    <property type="protein sequence ID" value="Os07t0537701-01"/>
    <property type="gene ID" value="Os07g0537701"/>
</dbReference>
<name>A0A0P0X778_ORYSJ</name>
<accession>A0A0P0X778</accession>
<gene>
    <name evidence="2" type="ordered locus">Os07g0537701</name>
</gene>
<evidence type="ECO:0000256" key="1">
    <source>
        <dbReference type="SAM" id="MobiDB-lite"/>
    </source>
</evidence>
<feature type="region of interest" description="Disordered" evidence="1">
    <location>
        <begin position="22"/>
        <end position="55"/>
    </location>
</feature>
<dbReference type="KEGG" id="dosa:Os07g0537701"/>
<dbReference type="EMBL" id="AP008213">
    <property type="protein sequence ID" value="BAH93964.1"/>
    <property type="molecule type" value="Genomic_DNA"/>
</dbReference>
<organism evidence="2 3">
    <name type="scientific">Oryza sativa subsp. japonica</name>
    <name type="common">Rice</name>
    <dbReference type="NCBI Taxonomy" id="39947"/>
    <lineage>
        <taxon>Eukaryota</taxon>
        <taxon>Viridiplantae</taxon>
        <taxon>Streptophyta</taxon>
        <taxon>Embryophyta</taxon>
        <taxon>Tracheophyta</taxon>
        <taxon>Spermatophyta</taxon>
        <taxon>Magnoliopsida</taxon>
        <taxon>Liliopsida</taxon>
        <taxon>Poales</taxon>
        <taxon>Poaceae</taxon>
        <taxon>BOP clade</taxon>
        <taxon>Oryzoideae</taxon>
        <taxon>Oryzeae</taxon>
        <taxon>Oryzinae</taxon>
        <taxon>Oryza</taxon>
        <taxon>Oryza sativa</taxon>
    </lineage>
</organism>
<reference evidence="3" key="2">
    <citation type="journal article" date="2008" name="Nucleic Acids Res.">
        <title>The rice annotation project database (RAP-DB): 2008 update.</title>
        <authorList>
            <consortium name="The rice annotation project (RAP)"/>
        </authorList>
    </citation>
    <scope>GENOME REANNOTATION</scope>
    <source>
        <strain evidence="3">cv. Nipponbare</strain>
    </source>
</reference>
<sequence length="145" mass="14983">MATAASSLSRCTPRPCCSLPCRPQGTSPSASPSRVLAPPAAMGMRWGKGGEGLPPWRRRRPHFPIALTSPLLVAVAAPGHLAVGIPIPRHGSSGGGGDEVGEGRRGPPPIATGNMMTMTSSLFRLCCSLLRHPQALGHLAVTIPI</sequence>
<dbReference type="OMA" id="NMMTMTS"/>
<dbReference type="AlphaFoldDB" id="A0A0P0X778"/>
<protein>
    <submittedName>
        <fullName evidence="2">Os07g0537701 protein</fullName>
    </submittedName>
</protein>
<dbReference type="Proteomes" id="UP000000763">
    <property type="component" value="Chromosome 7"/>
</dbReference>
<evidence type="ECO:0000313" key="3">
    <source>
        <dbReference type="Proteomes" id="UP000000763"/>
    </source>
</evidence>
<feature type="region of interest" description="Disordered" evidence="1">
    <location>
        <begin position="88"/>
        <end position="109"/>
    </location>
</feature>
<proteinExistence type="predicted"/>
<reference evidence="2 3" key="1">
    <citation type="journal article" date="2005" name="Nature">
        <title>The map-based sequence of the rice genome.</title>
        <authorList>
            <consortium name="International rice genome sequencing project (IRGSP)"/>
            <person name="Matsumoto T."/>
            <person name="Wu J."/>
            <person name="Kanamori H."/>
            <person name="Katayose Y."/>
            <person name="Fujisawa M."/>
            <person name="Namiki N."/>
            <person name="Mizuno H."/>
            <person name="Yamamoto K."/>
            <person name="Antonio B.A."/>
            <person name="Baba T."/>
            <person name="Sakata K."/>
            <person name="Nagamura Y."/>
            <person name="Aoki H."/>
            <person name="Arikawa K."/>
            <person name="Arita K."/>
            <person name="Bito T."/>
            <person name="Chiden Y."/>
            <person name="Fujitsuka N."/>
            <person name="Fukunaka R."/>
            <person name="Hamada M."/>
            <person name="Harada C."/>
            <person name="Hayashi A."/>
            <person name="Hijishita S."/>
            <person name="Honda M."/>
            <person name="Hosokawa S."/>
            <person name="Ichikawa Y."/>
            <person name="Idonuma A."/>
            <person name="Iijima M."/>
            <person name="Ikeda M."/>
            <person name="Ikeno M."/>
            <person name="Ito K."/>
            <person name="Ito S."/>
            <person name="Ito T."/>
            <person name="Ito Y."/>
            <person name="Ito Y."/>
            <person name="Iwabuchi A."/>
            <person name="Kamiya K."/>
            <person name="Karasawa W."/>
            <person name="Kurita K."/>
            <person name="Katagiri S."/>
            <person name="Kikuta A."/>
            <person name="Kobayashi H."/>
            <person name="Kobayashi N."/>
            <person name="Machita K."/>
            <person name="Maehara T."/>
            <person name="Masukawa M."/>
            <person name="Mizubayashi T."/>
            <person name="Mukai Y."/>
            <person name="Nagasaki H."/>
            <person name="Nagata Y."/>
            <person name="Naito S."/>
            <person name="Nakashima M."/>
            <person name="Nakama Y."/>
            <person name="Nakamichi Y."/>
            <person name="Nakamura M."/>
            <person name="Meguro A."/>
            <person name="Negishi M."/>
            <person name="Ohta I."/>
            <person name="Ohta T."/>
            <person name="Okamoto M."/>
            <person name="Ono N."/>
            <person name="Saji S."/>
            <person name="Sakaguchi M."/>
            <person name="Sakai K."/>
            <person name="Shibata M."/>
            <person name="Shimokawa T."/>
            <person name="Song J."/>
            <person name="Takazaki Y."/>
            <person name="Terasawa K."/>
            <person name="Tsugane M."/>
            <person name="Tsuji K."/>
            <person name="Ueda S."/>
            <person name="Waki K."/>
            <person name="Yamagata H."/>
            <person name="Yamamoto M."/>
            <person name="Yamamoto S."/>
            <person name="Yamane H."/>
            <person name="Yoshiki S."/>
            <person name="Yoshihara R."/>
            <person name="Yukawa K."/>
            <person name="Zhong H."/>
            <person name="Yano M."/>
            <person name="Yuan Q."/>
            <person name="Ouyang S."/>
            <person name="Liu J."/>
            <person name="Jones K.M."/>
            <person name="Gansberger K."/>
            <person name="Moffat K."/>
            <person name="Hill J."/>
            <person name="Bera J."/>
            <person name="Fadrosh D."/>
            <person name="Jin S."/>
            <person name="Johri S."/>
            <person name="Kim M."/>
            <person name="Overton L."/>
            <person name="Reardon M."/>
            <person name="Tsitrin T."/>
            <person name="Vuong H."/>
            <person name="Weaver B."/>
            <person name="Ciecko A."/>
            <person name="Tallon L."/>
            <person name="Jackson J."/>
            <person name="Pai G."/>
            <person name="Aken S.V."/>
            <person name="Utterback T."/>
            <person name="Reidmuller S."/>
            <person name="Feldblyum T."/>
            <person name="Hsiao J."/>
            <person name="Zismann V."/>
            <person name="Iobst S."/>
            <person name="de Vazeille A.R."/>
            <person name="Buell C.R."/>
            <person name="Ying K."/>
            <person name="Li Y."/>
            <person name="Lu T."/>
            <person name="Huang Y."/>
            <person name="Zhao Q."/>
            <person name="Feng Q."/>
            <person name="Zhang L."/>
            <person name="Zhu J."/>
            <person name="Weng Q."/>
            <person name="Mu J."/>
            <person name="Lu Y."/>
            <person name="Fan D."/>
            <person name="Liu Y."/>
            <person name="Guan J."/>
            <person name="Zhang Y."/>
            <person name="Yu S."/>
            <person name="Liu X."/>
            <person name="Zhang Y."/>
            <person name="Hong G."/>
            <person name="Han B."/>
            <person name="Choisne N."/>
            <person name="Demange N."/>
            <person name="Orjeda G."/>
            <person name="Samain S."/>
            <person name="Cattolico L."/>
            <person name="Pelletier E."/>
            <person name="Couloux A."/>
            <person name="Segurens B."/>
            <person name="Wincker P."/>
            <person name="D'Hont A."/>
            <person name="Scarpelli C."/>
            <person name="Weissenbach J."/>
            <person name="Salanoubat M."/>
            <person name="Quetier F."/>
            <person name="Yu Y."/>
            <person name="Kim H.R."/>
            <person name="Rambo T."/>
            <person name="Currie J."/>
            <person name="Collura K."/>
            <person name="Luo M."/>
            <person name="Yang T."/>
            <person name="Ammiraju J.S.S."/>
            <person name="Engler F."/>
            <person name="Soderlund C."/>
            <person name="Wing R.A."/>
            <person name="Palmer L.E."/>
            <person name="de la Bastide M."/>
            <person name="Spiegel L."/>
            <person name="Nascimento L."/>
            <person name="Zutavern T."/>
            <person name="O'Shaughnessy A."/>
            <person name="Dike S."/>
            <person name="Dedhia N."/>
            <person name="Preston R."/>
            <person name="Balija V."/>
            <person name="McCombie W.R."/>
            <person name="Chow T."/>
            <person name="Chen H."/>
            <person name="Chung M."/>
            <person name="Chen C."/>
            <person name="Shaw J."/>
            <person name="Wu H."/>
            <person name="Hsiao K."/>
            <person name="Chao Y."/>
            <person name="Chu M."/>
            <person name="Cheng C."/>
            <person name="Hour A."/>
            <person name="Lee P."/>
            <person name="Lin S."/>
            <person name="Lin Y."/>
            <person name="Liou J."/>
            <person name="Liu S."/>
            <person name="Hsing Y."/>
            <person name="Raghuvanshi S."/>
            <person name="Mohanty A."/>
            <person name="Bharti A.K."/>
            <person name="Gaur A."/>
            <person name="Gupta V."/>
            <person name="Kumar D."/>
            <person name="Ravi V."/>
            <person name="Vij S."/>
            <person name="Kapur A."/>
            <person name="Khurana P."/>
            <person name="Khurana P."/>
            <person name="Khurana J.P."/>
            <person name="Tyagi A.K."/>
            <person name="Gaikwad K."/>
            <person name="Singh A."/>
            <person name="Dalal V."/>
            <person name="Srivastava S."/>
            <person name="Dixit A."/>
            <person name="Pal A.K."/>
            <person name="Ghazi I.A."/>
            <person name="Yadav M."/>
            <person name="Pandit A."/>
            <person name="Bhargava A."/>
            <person name="Sureshbabu K."/>
            <person name="Batra K."/>
            <person name="Sharma T.R."/>
            <person name="Mohapatra T."/>
            <person name="Singh N.K."/>
            <person name="Messing J."/>
            <person name="Nelson A.B."/>
            <person name="Fuks G."/>
            <person name="Kavchok S."/>
            <person name="Keizer G."/>
            <person name="Linton E."/>
            <person name="Llaca V."/>
            <person name="Song R."/>
            <person name="Tanyolac B."/>
            <person name="Young S."/>
            <person name="Ho-Il K."/>
            <person name="Hahn J.H."/>
            <person name="Sangsakoo G."/>
            <person name="Vanavichit A."/>
            <person name="de Mattos Luiz.A.T."/>
            <person name="Zimmer P.D."/>
            <person name="Malone G."/>
            <person name="Dellagostin O."/>
            <person name="de Oliveira A.C."/>
            <person name="Bevan M."/>
            <person name="Bancroft I."/>
            <person name="Minx P."/>
            <person name="Cordum H."/>
            <person name="Wilson R."/>
            <person name="Cheng Z."/>
            <person name="Jin W."/>
            <person name="Jiang J."/>
            <person name="Leong S.A."/>
            <person name="Iwama H."/>
            <person name="Gojobori T."/>
            <person name="Itoh T."/>
            <person name="Niimura Y."/>
            <person name="Fujii Y."/>
            <person name="Habara T."/>
            <person name="Sakai H."/>
            <person name="Sato Y."/>
            <person name="Wilson G."/>
            <person name="Kumar K."/>
            <person name="McCouch S."/>
            <person name="Juretic N."/>
            <person name="Hoen D."/>
            <person name="Wright S."/>
            <person name="Bruskiewich R."/>
            <person name="Bureau T."/>
            <person name="Miyao A."/>
            <person name="Hirochika H."/>
            <person name="Nishikawa T."/>
            <person name="Kadowaki K."/>
            <person name="Sugiura M."/>
            <person name="Burr B."/>
            <person name="Sasaki T."/>
        </authorList>
    </citation>
    <scope>NUCLEOTIDE SEQUENCE [LARGE SCALE GENOMIC DNA]</scope>
    <source>
        <strain evidence="3">cv. Nipponbare</strain>
    </source>
</reference>